<proteinExistence type="predicted"/>
<gene>
    <name evidence="1" type="ORF">AGLY_005592</name>
</gene>
<keyword evidence="2" id="KW-1185">Reference proteome</keyword>
<evidence type="ECO:0000313" key="2">
    <source>
        <dbReference type="Proteomes" id="UP000475862"/>
    </source>
</evidence>
<dbReference type="EMBL" id="VYZN01000016">
    <property type="protein sequence ID" value="KAE9538493.1"/>
    <property type="molecule type" value="Genomic_DNA"/>
</dbReference>
<name>A0A6G0TVJ4_APHGL</name>
<sequence length="202" mass="23861">MLINVNHSIVLLLQYLYNSNFCVSYYRVILYRLICLRRSSVKLFPISFCYDNTKMHQAQKNFNESTVWPNRIIIQFVLNHKYIILRINKLYIGINLEVNLQNGNLYSQKNYKSNNGNTSASSTRKALIGGTRRTSPFIIFCTYNIIVYILNKQKKVRWYAKIKRLRIAALGNLWDPKMSRFQKVDKKIDKKISAVFKIFICL</sequence>
<accession>A0A6G0TVJ4</accession>
<protein>
    <submittedName>
        <fullName evidence="1">Uncharacterized protein</fullName>
    </submittedName>
</protein>
<comment type="caution">
    <text evidence="1">The sequence shown here is derived from an EMBL/GenBank/DDBJ whole genome shotgun (WGS) entry which is preliminary data.</text>
</comment>
<evidence type="ECO:0000313" key="1">
    <source>
        <dbReference type="EMBL" id="KAE9538493.1"/>
    </source>
</evidence>
<dbReference type="Proteomes" id="UP000475862">
    <property type="component" value="Unassembled WGS sequence"/>
</dbReference>
<organism evidence="1 2">
    <name type="scientific">Aphis glycines</name>
    <name type="common">Soybean aphid</name>
    <dbReference type="NCBI Taxonomy" id="307491"/>
    <lineage>
        <taxon>Eukaryota</taxon>
        <taxon>Metazoa</taxon>
        <taxon>Ecdysozoa</taxon>
        <taxon>Arthropoda</taxon>
        <taxon>Hexapoda</taxon>
        <taxon>Insecta</taxon>
        <taxon>Pterygota</taxon>
        <taxon>Neoptera</taxon>
        <taxon>Paraneoptera</taxon>
        <taxon>Hemiptera</taxon>
        <taxon>Sternorrhyncha</taxon>
        <taxon>Aphidomorpha</taxon>
        <taxon>Aphidoidea</taxon>
        <taxon>Aphididae</taxon>
        <taxon>Aphidini</taxon>
        <taxon>Aphis</taxon>
        <taxon>Aphis</taxon>
    </lineage>
</organism>
<dbReference type="AlphaFoldDB" id="A0A6G0TVJ4"/>
<reference evidence="1 2" key="1">
    <citation type="submission" date="2019-08" db="EMBL/GenBank/DDBJ databases">
        <title>The genome of the soybean aphid Biotype 1, its phylome, world population structure and adaptation to the North American continent.</title>
        <authorList>
            <person name="Giordano R."/>
            <person name="Donthu R.K."/>
            <person name="Hernandez A.G."/>
            <person name="Wright C.L."/>
            <person name="Zimin A.V."/>
        </authorList>
    </citation>
    <scope>NUCLEOTIDE SEQUENCE [LARGE SCALE GENOMIC DNA]</scope>
    <source>
        <tissue evidence="1">Whole aphids</tissue>
    </source>
</reference>